<dbReference type="OrthoDB" id="9799681at2"/>
<evidence type="ECO:0000313" key="4">
    <source>
        <dbReference type="Proteomes" id="UP000236919"/>
    </source>
</evidence>
<dbReference type="GO" id="GO:0008080">
    <property type="term" value="F:N-acetyltransferase activity"/>
    <property type="evidence" value="ECO:0007669"/>
    <property type="project" value="InterPro"/>
</dbReference>
<protein>
    <submittedName>
        <fullName evidence="3">Putative acetyltransferase</fullName>
    </submittedName>
</protein>
<reference evidence="3 4" key="1">
    <citation type="submission" date="2018-01" db="EMBL/GenBank/DDBJ databases">
        <title>Genomic Encyclopedia of Type Strains, Phase III (KMG-III): the genomes of soil and plant-associated and newly described type strains.</title>
        <authorList>
            <person name="Whitman W."/>
        </authorList>
    </citation>
    <scope>NUCLEOTIDE SEQUENCE [LARGE SCALE GENOMIC DNA]</scope>
    <source>
        <strain evidence="3 4">1131</strain>
    </source>
</reference>
<evidence type="ECO:0000313" key="3">
    <source>
        <dbReference type="EMBL" id="POR54314.1"/>
    </source>
</evidence>
<accession>A0A2S4MHS8</accession>
<dbReference type="RefSeq" id="WP_103717471.1">
    <property type="nucleotide sequence ID" value="NZ_PQFZ01000003.1"/>
</dbReference>
<keyword evidence="4" id="KW-1185">Reference proteome</keyword>
<dbReference type="SUPFAM" id="SSF55729">
    <property type="entry name" value="Acyl-CoA N-acyltransferases (Nat)"/>
    <property type="match status" value="1"/>
</dbReference>
<dbReference type="PANTHER" id="PTHR13947:SF37">
    <property type="entry name" value="LD18367P"/>
    <property type="match status" value="1"/>
</dbReference>
<dbReference type="Pfam" id="PF13508">
    <property type="entry name" value="Acetyltransf_7"/>
    <property type="match status" value="1"/>
</dbReference>
<name>A0A2S4MHS8_9HYPH</name>
<dbReference type="InterPro" id="IPR000182">
    <property type="entry name" value="GNAT_dom"/>
</dbReference>
<dbReference type="InterPro" id="IPR050769">
    <property type="entry name" value="NAT_camello-type"/>
</dbReference>
<dbReference type="CDD" id="cd04301">
    <property type="entry name" value="NAT_SF"/>
    <property type="match status" value="1"/>
</dbReference>
<dbReference type="Gene3D" id="3.40.630.30">
    <property type="match status" value="1"/>
</dbReference>
<feature type="domain" description="N-acetyltransferase" evidence="2">
    <location>
        <begin position="5"/>
        <end position="172"/>
    </location>
</feature>
<dbReference type="EMBL" id="PQFZ01000003">
    <property type="protein sequence ID" value="POR54314.1"/>
    <property type="molecule type" value="Genomic_DNA"/>
</dbReference>
<sequence length="172" mass="18939">MDASVAIRPFAAEDAAAVRDLFIRVNRQLAPPHLSEAFEAYIERSLHEEIGRITAYYGEKRGGFWVATGEAGLLGMFGLEPSGPAAMELRRMYVDPAARRHGIARGMLAFAEEECRRRGKASLDLSTSELQGDALALYRGAGYQLLREEVAVSASNKTLGGGIRRYYFIKPL</sequence>
<evidence type="ECO:0000256" key="1">
    <source>
        <dbReference type="ARBA" id="ARBA00022679"/>
    </source>
</evidence>
<evidence type="ECO:0000259" key="2">
    <source>
        <dbReference type="PROSITE" id="PS51186"/>
    </source>
</evidence>
<keyword evidence="1 3" id="KW-0808">Transferase</keyword>
<gene>
    <name evidence="3" type="ORF">CYD53_103418</name>
</gene>
<dbReference type="PROSITE" id="PS51186">
    <property type="entry name" value="GNAT"/>
    <property type="match status" value="1"/>
</dbReference>
<dbReference type="Proteomes" id="UP000236919">
    <property type="component" value="Unassembled WGS sequence"/>
</dbReference>
<proteinExistence type="predicted"/>
<dbReference type="PANTHER" id="PTHR13947">
    <property type="entry name" value="GNAT FAMILY N-ACETYLTRANSFERASE"/>
    <property type="match status" value="1"/>
</dbReference>
<organism evidence="3 4">
    <name type="scientific">Bosea psychrotolerans</name>
    <dbReference type="NCBI Taxonomy" id="1871628"/>
    <lineage>
        <taxon>Bacteria</taxon>
        <taxon>Pseudomonadati</taxon>
        <taxon>Pseudomonadota</taxon>
        <taxon>Alphaproteobacteria</taxon>
        <taxon>Hyphomicrobiales</taxon>
        <taxon>Boseaceae</taxon>
        <taxon>Bosea</taxon>
    </lineage>
</organism>
<comment type="caution">
    <text evidence="3">The sequence shown here is derived from an EMBL/GenBank/DDBJ whole genome shotgun (WGS) entry which is preliminary data.</text>
</comment>
<dbReference type="AlphaFoldDB" id="A0A2S4MHS8"/>
<dbReference type="InterPro" id="IPR016181">
    <property type="entry name" value="Acyl_CoA_acyltransferase"/>
</dbReference>